<dbReference type="KEGG" id="pchm:VFPPC_17601"/>
<protein>
    <submittedName>
        <fullName evidence="1">Uncharacterized protein</fullName>
    </submittedName>
</protein>
<reference evidence="1 2" key="1">
    <citation type="journal article" date="2016" name="PLoS Pathog.">
        <title>Biosynthesis of antibiotic leucinostatins in bio-control fungus Purpureocillium lilacinum and their inhibition on phytophthora revealed by genome mining.</title>
        <authorList>
            <person name="Wang G."/>
            <person name="Liu Z."/>
            <person name="Lin R."/>
            <person name="Li E."/>
            <person name="Mao Z."/>
            <person name="Ling J."/>
            <person name="Yang Y."/>
            <person name="Yin W.B."/>
            <person name="Xie B."/>
        </authorList>
    </citation>
    <scope>NUCLEOTIDE SEQUENCE [LARGE SCALE GENOMIC DNA]</scope>
    <source>
        <strain evidence="1">170</strain>
    </source>
</reference>
<dbReference type="AlphaFoldDB" id="A0A219AR48"/>
<proteinExistence type="predicted"/>
<dbReference type="RefSeq" id="XP_022285677.1">
    <property type="nucleotide sequence ID" value="XM_022429296.1"/>
</dbReference>
<name>A0A219AR48_METCM</name>
<dbReference type="Proteomes" id="UP000078397">
    <property type="component" value="Unassembled WGS sequence"/>
</dbReference>
<dbReference type="GeneID" id="33936542"/>
<keyword evidence="2" id="KW-1185">Reference proteome</keyword>
<sequence length="165" mass="19190">MQCLTTRYDSHVMLLRSYPHTPNSFFGIRELLQHYTGSCWQDNSANSRPLCTPRFYRNGMDLHAESIIVEKQLGSYPVARAIWALVIAARAWLVPVCSKPIHVLRCWSDALLSFPWKTTLRSRSVIPSFIISPPRAARPLQLSMRAELHHQRTLATWCWERQYTH</sequence>
<comment type="caution">
    <text evidence="1">The sequence shown here is derived from an EMBL/GenBank/DDBJ whole genome shotgun (WGS) entry which is preliminary data.</text>
</comment>
<evidence type="ECO:0000313" key="2">
    <source>
        <dbReference type="Proteomes" id="UP000078397"/>
    </source>
</evidence>
<accession>A0A219AR48</accession>
<dbReference type="EMBL" id="LSBJ02000002">
    <property type="protein sequence ID" value="OWT43236.1"/>
    <property type="molecule type" value="Genomic_DNA"/>
</dbReference>
<evidence type="ECO:0000313" key="1">
    <source>
        <dbReference type="EMBL" id="OWT43236.1"/>
    </source>
</evidence>
<organism evidence="1 2">
    <name type="scientific">Pochonia chlamydosporia 170</name>
    <dbReference type="NCBI Taxonomy" id="1380566"/>
    <lineage>
        <taxon>Eukaryota</taxon>
        <taxon>Fungi</taxon>
        <taxon>Dikarya</taxon>
        <taxon>Ascomycota</taxon>
        <taxon>Pezizomycotina</taxon>
        <taxon>Sordariomycetes</taxon>
        <taxon>Hypocreomycetidae</taxon>
        <taxon>Hypocreales</taxon>
        <taxon>Clavicipitaceae</taxon>
        <taxon>Pochonia</taxon>
    </lineage>
</organism>
<gene>
    <name evidence="1" type="ORF">VFPPC_17601</name>
</gene>